<evidence type="ECO:0000313" key="1">
    <source>
        <dbReference type="EMBL" id="SCF37101.1"/>
    </source>
</evidence>
<protein>
    <recommendedName>
        <fullName evidence="3">Transcriptional regulator</fullName>
    </recommendedName>
</protein>
<dbReference type="RefSeq" id="WP_176739074.1">
    <property type="nucleotide sequence ID" value="NZ_FMCU01000011.1"/>
</dbReference>
<reference evidence="2" key="1">
    <citation type="submission" date="2016-06" db="EMBL/GenBank/DDBJ databases">
        <authorList>
            <person name="Varghese N."/>
            <person name="Submissions Spin"/>
        </authorList>
    </citation>
    <scope>NUCLEOTIDE SEQUENCE [LARGE SCALE GENOMIC DNA]</scope>
    <source>
        <strain evidence="2">DSM 44100</strain>
    </source>
</reference>
<accession>A0A1C4ZW72</accession>
<organism evidence="1 2">
    <name type="scientific">Micromonospora matsumotoense</name>
    <dbReference type="NCBI Taxonomy" id="121616"/>
    <lineage>
        <taxon>Bacteria</taxon>
        <taxon>Bacillati</taxon>
        <taxon>Actinomycetota</taxon>
        <taxon>Actinomycetes</taxon>
        <taxon>Micromonosporales</taxon>
        <taxon>Micromonosporaceae</taxon>
        <taxon>Micromonospora</taxon>
    </lineage>
</organism>
<evidence type="ECO:0008006" key="3">
    <source>
        <dbReference type="Google" id="ProtNLM"/>
    </source>
</evidence>
<dbReference type="Proteomes" id="UP000198797">
    <property type="component" value="Unassembled WGS sequence"/>
</dbReference>
<dbReference type="EMBL" id="FMCU01000011">
    <property type="protein sequence ID" value="SCF37101.1"/>
    <property type="molecule type" value="Genomic_DNA"/>
</dbReference>
<proteinExistence type="predicted"/>
<name>A0A1C4ZW72_9ACTN</name>
<gene>
    <name evidence="1" type="ORF">GA0070216_111179</name>
</gene>
<keyword evidence="2" id="KW-1185">Reference proteome</keyword>
<evidence type="ECO:0000313" key="2">
    <source>
        <dbReference type="Proteomes" id="UP000198797"/>
    </source>
</evidence>
<dbReference type="AlphaFoldDB" id="A0A1C4ZW72"/>
<dbReference type="STRING" id="121616.GA0070216_111179"/>
<sequence length="453" mass="48919">MNEPNDALAALVGEAGYSWAGLARRVNDLGANEGRALRYDYTAVNRWVKRGEKPRPPVPTLLAQALSERLSRRVSPSDFGMTEEETLAARGLQYSNDTRTTVDTIIDLGRADVKRRDIVKAPFVLAALGAPSRDWLLAMLDETATERGPRQVGMRQVAGIRDMFALFQDMDVMRGGGHARTALVEYMQSYVLPLLKRDHEPAVQHALYEAAAEQSYLVGWMAYDDGEHGLAQRYLIQALRLAQAAGSAALGAHVLAGMSDQANLLGHPREALMLARAGRRGLSEGDSPACLADLHILEGRALAALGEGSAAAASVVKAEQVFGRVVHDDEPAWAKFIDAPYIFGEAAHCFRDLGQPSELERFASESAAGARRQGRARRGALSEAALSIADLDRANVEAAASRAAHVVDLAASVNSSRAIETVRDLQRRMKPFGNLHEVQRFNARAGALLGLAA</sequence>